<feature type="transmembrane region" description="Helical" evidence="6">
    <location>
        <begin position="113"/>
        <end position="131"/>
    </location>
</feature>
<evidence type="ECO:0000256" key="1">
    <source>
        <dbReference type="ARBA" id="ARBA00004127"/>
    </source>
</evidence>
<dbReference type="PANTHER" id="PTHR42829:SF2">
    <property type="entry name" value="NADH-UBIQUINONE OXIDOREDUCTASE CHAIN 5"/>
    <property type="match status" value="1"/>
</dbReference>
<dbReference type="Pfam" id="PF00361">
    <property type="entry name" value="Proton_antipo_M"/>
    <property type="match status" value="1"/>
</dbReference>
<feature type="transmembrane region" description="Helical" evidence="6">
    <location>
        <begin position="176"/>
        <end position="198"/>
    </location>
</feature>
<feature type="transmembrane region" description="Helical" evidence="6">
    <location>
        <begin position="137"/>
        <end position="155"/>
    </location>
</feature>
<keyword evidence="2 5" id="KW-0812">Transmembrane</keyword>
<gene>
    <name evidence="9" type="ORF">C5O19_13585</name>
</gene>
<feature type="transmembrane region" description="Helical" evidence="6">
    <location>
        <begin position="409"/>
        <end position="432"/>
    </location>
</feature>
<comment type="caution">
    <text evidence="9">The sequence shown here is derived from an EMBL/GenBank/DDBJ whole genome shotgun (WGS) entry which is preliminary data.</text>
</comment>
<feature type="transmembrane region" description="Helical" evidence="6">
    <location>
        <begin position="245"/>
        <end position="263"/>
    </location>
</feature>
<dbReference type="PRINTS" id="PR01434">
    <property type="entry name" value="NADHDHGNASE5"/>
</dbReference>
<feature type="transmembrane region" description="Helical" evidence="6">
    <location>
        <begin position="210"/>
        <end position="233"/>
    </location>
</feature>
<feature type="transmembrane region" description="Helical" evidence="6">
    <location>
        <begin position="29"/>
        <end position="49"/>
    </location>
</feature>
<dbReference type="InterPro" id="IPR018393">
    <property type="entry name" value="NADHpl_OxRdtase_5_subgr"/>
</dbReference>
<feature type="transmembrane region" description="Helical" evidence="6">
    <location>
        <begin position="615"/>
        <end position="636"/>
    </location>
</feature>
<evidence type="ECO:0000313" key="9">
    <source>
        <dbReference type="EMBL" id="PQA60601.1"/>
    </source>
</evidence>
<dbReference type="AlphaFoldDB" id="A0A2S7ISA4"/>
<dbReference type="OrthoDB" id="9807568at2"/>
<dbReference type="GO" id="GO:0042773">
    <property type="term" value="P:ATP synthesis coupled electron transport"/>
    <property type="evidence" value="ECO:0007669"/>
    <property type="project" value="InterPro"/>
</dbReference>
<reference evidence="10" key="1">
    <citation type="submission" date="2018-02" db="EMBL/GenBank/DDBJ databases">
        <title>Genome sequencing of Solimonas sp. HR-BB.</title>
        <authorList>
            <person name="Lee Y."/>
            <person name="Jeon C.O."/>
        </authorList>
    </citation>
    <scope>NUCLEOTIDE SEQUENCE [LARGE SCALE GENOMIC DNA]</scope>
    <source>
        <strain evidence="10">HR-U</strain>
    </source>
</reference>
<dbReference type="InterPro" id="IPR001750">
    <property type="entry name" value="ND/Mrp_TM"/>
</dbReference>
<dbReference type="Pfam" id="PF00662">
    <property type="entry name" value="Proton_antipo_N"/>
    <property type="match status" value="1"/>
</dbReference>
<dbReference type="GO" id="GO:0016020">
    <property type="term" value="C:membrane"/>
    <property type="evidence" value="ECO:0007669"/>
    <property type="project" value="UniProtKB-SubCell"/>
</dbReference>
<sequence length="639" mass="70401">MNLALLIPLLPFIGFLINGLGFRRIPKSLVGIIGTGAVVASFALVLSLFLNFSGEAQHIPVYDWITVGSLNISFSFQIDQLSLIMMLIITGIGSLIHLYSIGYMHHDEGFGKFFAFLNLFVFFMLLLVMGSNYLVMFIGWEGVGLCSYLLIGFWNQNPSYGYAARKAFVMNRIGDLGFLIGIFLILNQFESLEFASVFPAAAQLSVGDQGIFWITLCLFIGAMGKSAQIPLYTWLPDAMAGPTPVSALIHAATMVTAGIYMIVRSNVLYTLAPDTLHLVAWIALITALLAASIGLFQNDIKKVLAYSTVSQLGYMFLGLGVGAYTSGFFHVMTHAFFKALLFLGAGSVIHAMSNEQDIRYMGGLRKKLPVTFLTFLLGTIAISGIPPFAGFFSKDEILAHVFEHSPLMWGLAVIGSMMTAFYMFRLLFLTFFGEFRGTHEQEHHLHESPFSMTLPLIVLAILSVLGGFLNVPAVLGGSAKLSAYLDPIFAYSKQVNPEAFAETHLDHSTEFMLMGVSVAGAVLAIIFAFVLYVSRKSVPAPDAEITGLPKLVYHKYYIDELYDSLFIKPIQALSRVFYNVTDRLLIDRFGVEGLGNFVRGLSNEFRLLQTGTTSFYVFIMVMGIAAILMYSLRTLIFGN</sequence>
<dbReference type="PANTHER" id="PTHR42829">
    <property type="entry name" value="NADH-UBIQUINONE OXIDOREDUCTASE CHAIN 5"/>
    <property type="match status" value="1"/>
</dbReference>
<proteinExistence type="predicted"/>
<evidence type="ECO:0000256" key="4">
    <source>
        <dbReference type="ARBA" id="ARBA00023136"/>
    </source>
</evidence>
<keyword evidence="10" id="KW-1185">Reference proteome</keyword>
<evidence type="ECO:0000259" key="8">
    <source>
        <dbReference type="Pfam" id="PF00662"/>
    </source>
</evidence>
<protein>
    <submittedName>
        <fullName evidence="9">NADH-quinone oxidoreductase subunit L</fullName>
    </submittedName>
</protein>
<evidence type="ECO:0000256" key="3">
    <source>
        <dbReference type="ARBA" id="ARBA00022989"/>
    </source>
</evidence>
<evidence type="ECO:0000259" key="7">
    <source>
        <dbReference type="Pfam" id="PF00361"/>
    </source>
</evidence>
<comment type="subcellular location">
    <subcellularLocation>
        <location evidence="1">Endomembrane system</location>
        <topology evidence="1">Multi-pass membrane protein</topology>
    </subcellularLocation>
    <subcellularLocation>
        <location evidence="5">Membrane</location>
        <topology evidence="5">Multi-pass membrane protein</topology>
    </subcellularLocation>
</comment>
<feature type="transmembrane region" description="Helical" evidence="6">
    <location>
        <begin position="275"/>
        <end position="296"/>
    </location>
</feature>
<evidence type="ECO:0000256" key="6">
    <source>
        <dbReference type="SAM" id="Phobius"/>
    </source>
</evidence>
<dbReference type="NCBIfam" id="NF005141">
    <property type="entry name" value="PRK06590.1"/>
    <property type="match status" value="1"/>
</dbReference>
<dbReference type="GO" id="GO:0048038">
    <property type="term" value="F:quinone binding"/>
    <property type="evidence" value="ECO:0007669"/>
    <property type="project" value="UniProtKB-KW"/>
</dbReference>
<dbReference type="RefSeq" id="WP_104713057.1">
    <property type="nucleotide sequence ID" value="NZ_PTRA01000001.1"/>
</dbReference>
<feature type="transmembrane region" description="Helical" evidence="6">
    <location>
        <begin position="331"/>
        <end position="349"/>
    </location>
</feature>
<feature type="transmembrane region" description="Helical" evidence="6">
    <location>
        <begin position="453"/>
        <end position="475"/>
    </location>
</feature>
<feature type="transmembrane region" description="Helical" evidence="6">
    <location>
        <begin position="511"/>
        <end position="533"/>
    </location>
</feature>
<evidence type="ECO:0000313" key="10">
    <source>
        <dbReference type="Proteomes" id="UP000239590"/>
    </source>
</evidence>
<dbReference type="Gene3D" id="1.20.5.2700">
    <property type="match status" value="1"/>
</dbReference>
<organism evidence="9 10">
    <name type="scientific">Siphonobacter curvatus</name>
    <dbReference type="NCBI Taxonomy" id="2094562"/>
    <lineage>
        <taxon>Bacteria</taxon>
        <taxon>Pseudomonadati</taxon>
        <taxon>Bacteroidota</taxon>
        <taxon>Cytophagia</taxon>
        <taxon>Cytophagales</taxon>
        <taxon>Cytophagaceae</taxon>
        <taxon>Siphonobacter</taxon>
    </lineage>
</organism>
<evidence type="ECO:0000256" key="5">
    <source>
        <dbReference type="RuleBase" id="RU000320"/>
    </source>
</evidence>
<dbReference type="GO" id="GO:0008137">
    <property type="term" value="F:NADH dehydrogenase (ubiquinone) activity"/>
    <property type="evidence" value="ECO:0007669"/>
    <property type="project" value="InterPro"/>
</dbReference>
<dbReference type="Proteomes" id="UP000239590">
    <property type="component" value="Unassembled WGS sequence"/>
</dbReference>
<keyword evidence="3 6" id="KW-1133">Transmembrane helix</keyword>
<feature type="transmembrane region" description="Helical" evidence="6">
    <location>
        <begin position="303"/>
        <end position="325"/>
    </location>
</feature>
<feature type="domain" description="NADH:quinone oxidoreductase/Mrp antiporter transmembrane" evidence="7">
    <location>
        <begin position="132"/>
        <end position="419"/>
    </location>
</feature>
<dbReference type="GO" id="GO:0015990">
    <property type="term" value="P:electron transport coupled proton transport"/>
    <property type="evidence" value="ECO:0007669"/>
    <property type="project" value="TreeGrafter"/>
</dbReference>
<accession>A0A2S7ISA4</accession>
<dbReference type="InterPro" id="IPR001516">
    <property type="entry name" value="Proton_antipo_N"/>
</dbReference>
<dbReference type="EMBL" id="PTRA01000001">
    <property type="protein sequence ID" value="PQA60601.1"/>
    <property type="molecule type" value="Genomic_DNA"/>
</dbReference>
<feature type="transmembrane region" description="Helical" evidence="6">
    <location>
        <begin position="84"/>
        <end position="101"/>
    </location>
</feature>
<dbReference type="InterPro" id="IPR003945">
    <property type="entry name" value="NU5C-like"/>
</dbReference>
<dbReference type="GO" id="GO:0003954">
    <property type="term" value="F:NADH dehydrogenase activity"/>
    <property type="evidence" value="ECO:0007669"/>
    <property type="project" value="TreeGrafter"/>
</dbReference>
<dbReference type="PRINTS" id="PR01435">
    <property type="entry name" value="NPOXDRDTASE5"/>
</dbReference>
<name>A0A2S7ISA4_9BACT</name>
<dbReference type="NCBIfam" id="TIGR01974">
    <property type="entry name" value="NDH_I_L"/>
    <property type="match status" value="1"/>
</dbReference>
<feature type="domain" description="NADH-Ubiquinone oxidoreductase (complex I) chain 5 N-terminal" evidence="8">
    <location>
        <begin position="64"/>
        <end position="114"/>
    </location>
</feature>
<evidence type="ECO:0000256" key="2">
    <source>
        <dbReference type="ARBA" id="ARBA00022692"/>
    </source>
</evidence>
<feature type="transmembrane region" description="Helical" evidence="6">
    <location>
        <begin position="370"/>
        <end position="389"/>
    </location>
</feature>
<dbReference type="GO" id="GO:0012505">
    <property type="term" value="C:endomembrane system"/>
    <property type="evidence" value="ECO:0007669"/>
    <property type="project" value="UniProtKB-SubCell"/>
</dbReference>
<keyword evidence="4 6" id="KW-0472">Membrane</keyword>